<dbReference type="GO" id="GO:0050193">
    <property type="term" value="F:phosphoketolase activity"/>
    <property type="evidence" value="ECO:0007669"/>
    <property type="project" value="UniProtKB-EC"/>
</dbReference>
<dbReference type="EMBL" id="JPVU01000033">
    <property type="protein sequence ID" value="KFN93487.1"/>
    <property type="molecule type" value="Genomic_DNA"/>
</dbReference>
<dbReference type="GO" id="GO:0005975">
    <property type="term" value="P:carbohydrate metabolic process"/>
    <property type="evidence" value="ECO:0007669"/>
    <property type="project" value="InterPro"/>
</dbReference>
<dbReference type="InterPro" id="IPR005593">
    <property type="entry name" value="Xul5P/Fru6P_PKetolase"/>
</dbReference>
<dbReference type="InterPro" id="IPR029061">
    <property type="entry name" value="THDP-binding"/>
</dbReference>
<dbReference type="InterPro" id="IPR019790">
    <property type="entry name" value="Xul5P/Fru6P_PKetolase_CS"/>
</dbReference>
<comment type="caution">
    <text evidence="2">The sequence shown here is derived from an EMBL/GenBank/DDBJ whole genome shotgun (WGS) entry which is preliminary data.</text>
</comment>
<dbReference type="EC" id="4.1.2.9" evidence="2"/>
<dbReference type="PROSITE" id="PS60003">
    <property type="entry name" value="PHOSPHOKETOLASE_2"/>
    <property type="match status" value="1"/>
</dbReference>
<keyword evidence="2" id="KW-0456">Lyase</keyword>
<dbReference type="GO" id="GO:0047905">
    <property type="term" value="F:fructose-6-phosphate phosphoketolase activity"/>
    <property type="evidence" value="ECO:0007669"/>
    <property type="project" value="UniProtKB-EC"/>
</dbReference>
<accession>A0A091CAC7</accession>
<evidence type="ECO:0000259" key="1">
    <source>
        <dbReference type="Pfam" id="PF09364"/>
    </source>
</evidence>
<dbReference type="InterPro" id="IPR019789">
    <property type="entry name" value="Xul5P/Fru6P_PKetolase_ThDP_BS"/>
</dbReference>
<name>A0A091CAC7_9ENTE</name>
<dbReference type="Gene3D" id="3.40.50.970">
    <property type="match status" value="1"/>
</dbReference>
<dbReference type="PROSITE" id="PS60002">
    <property type="entry name" value="PHOSPHOKETOLASE_1"/>
    <property type="match status" value="1"/>
</dbReference>
<evidence type="ECO:0000313" key="2">
    <source>
        <dbReference type="EMBL" id="KFN93487.1"/>
    </source>
</evidence>
<evidence type="ECO:0000313" key="3">
    <source>
        <dbReference type="Proteomes" id="UP000029380"/>
    </source>
</evidence>
<dbReference type="PANTHER" id="PTHR31273:SF0">
    <property type="entry name" value="PHOSPHOKETOLASE-RELATED"/>
    <property type="match status" value="1"/>
</dbReference>
<gene>
    <name evidence="2" type="ORF">TMUPMC115_0343</name>
</gene>
<reference evidence="2 3" key="1">
    <citation type="submission" date="2014-08" db="EMBL/GenBank/DDBJ databases">
        <title>Genome sequence of Tetragenococcus muriaticus.</title>
        <authorList>
            <person name="Chuea-nongthon C."/>
            <person name="Rodtong S."/>
            <person name="Yongsawatdigul J."/>
            <person name="Steele J.L."/>
            <person name="Liu X.-y."/>
            <person name="Speers J."/>
            <person name="Glasner J.D."/>
            <person name="Neeno-Eckwall E.C."/>
        </authorList>
    </citation>
    <scope>NUCLEOTIDE SEQUENCE [LARGE SCALE GENOMIC DNA]</scope>
    <source>
        <strain evidence="2 3">PMC-11-5</strain>
    </source>
</reference>
<dbReference type="EC" id="4.1.2.22" evidence="2"/>
<dbReference type="Pfam" id="PF09364">
    <property type="entry name" value="XFP_N"/>
    <property type="match status" value="1"/>
</dbReference>
<sequence>MSVNIDSKEYLERMHAWWRAANYISVAQIFLKDNPLLRRPIEKEDIKIHPIGHWGTIAGQNFIYTHLNRVINKFDLNMFYIEGPGHGGQVMVSNSYIDGSYSEIYPDITQDEAGLKKLFKRFSFPGGMGSHAAPETPGSIHEGGELGYSMSHAAGAVLDNPDVIAATVIGDGEAETGPLAAS</sequence>
<proteinExistence type="predicted"/>
<dbReference type="PATRIC" id="fig|1302649.3.peg.343"/>
<dbReference type="InterPro" id="IPR018970">
    <property type="entry name" value="Xul5P/Fru6P_PKetolase_N"/>
</dbReference>
<dbReference type="AlphaFoldDB" id="A0A091CAC7"/>
<dbReference type="SUPFAM" id="SSF52518">
    <property type="entry name" value="Thiamin diphosphate-binding fold (THDP-binding)"/>
    <property type="match status" value="1"/>
</dbReference>
<dbReference type="PANTHER" id="PTHR31273">
    <property type="entry name" value="PHOSPHOKETOLASE-RELATED"/>
    <property type="match status" value="1"/>
</dbReference>
<dbReference type="Proteomes" id="UP000029380">
    <property type="component" value="Unassembled WGS sequence"/>
</dbReference>
<protein>
    <submittedName>
        <fullName evidence="2">Xylulose-5-phosphate/fructose-6-phosphate phosphoketolase</fullName>
        <ecNumber evidence="2">4.1.2.22</ecNumber>
        <ecNumber evidence="2">4.1.2.9</ecNumber>
    </submittedName>
</protein>
<feature type="domain" description="Xylulose 5-phosphate/Fructose 6-phosphate phosphoketolase N-terminal" evidence="1">
    <location>
        <begin position="7"/>
        <end position="182"/>
    </location>
</feature>
<organism evidence="2 3">
    <name type="scientific">Tetragenococcus muriaticus PMC-11-5</name>
    <dbReference type="NCBI Taxonomy" id="1302649"/>
    <lineage>
        <taxon>Bacteria</taxon>
        <taxon>Bacillati</taxon>
        <taxon>Bacillota</taxon>
        <taxon>Bacilli</taxon>
        <taxon>Lactobacillales</taxon>
        <taxon>Enterococcaceae</taxon>
        <taxon>Tetragenococcus</taxon>
    </lineage>
</organism>